<sequence length="244" mass="26623">MLTGRRQRQPQTSGPRLYLPQPLQRPPLLLQKEALRAEVHLAPALGAVLQLCQSSQPRSQGLKACPAHREDSFLGAPSLTQSQLELSTAKDEPTCSLLDSFAKFAMASATGQTGGHESELVDVVALWSLPGWDGRRGEAHRETLGSHRGMGDAERTRGFPWRQSGAPCAEAETLALPQHLQHRGTLARDAFLSVRSEAANRWLWLTHCPTVSMVGTFLHVEVSSPRNRQRRSGAADAPTPCCLT</sequence>
<evidence type="ECO:0000256" key="1">
    <source>
        <dbReference type="SAM" id="MobiDB-lite"/>
    </source>
</evidence>
<protein>
    <submittedName>
        <fullName evidence="2">Uncharacterized protein</fullName>
    </submittedName>
</protein>
<keyword evidence="3" id="KW-1185">Reference proteome</keyword>
<dbReference type="EMBL" id="JASSZA010000005">
    <property type="protein sequence ID" value="KAK2110306.1"/>
    <property type="molecule type" value="Genomic_DNA"/>
</dbReference>
<name>A0ABQ9VLP8_SAGOE</name>
<organism evidence="2 3">
    <name type="scientific">Saguinus oedipus</name>
    <name type="common">Cotton-top tamarin</name>
    <name type="synonym">Oedipomidas oedipus</name>
    <dbReference type="NCBI Taxonomy" id="9490"/>
    <lineage>
        <taxon>Eukaryota</taxon>
        <taxon>Metazoa</taxon>
        <taxon>Chordata</taxon>
        <taxon>Craniata</taxon>
        <taxon>Vertebrata</taxon>
        <taxon>Euteleostomi</taxon>
        <taxon>Mammalia</taxon>
        <taxon>Eutheria</taxon>
        <taxon>Euarchontoglires</taxon>
        <taxon>Primates</taxon>
        <taxon>Haplorrhini</taxon>
        <taxon>Platyrrhini</taxon>
        <taxon>Cebidae</taxon>
        <taxon>Callitrichinae</taxon>
        <taxon>Saguinus</taxon>
    </lineage>
</organism>
<proteinExistence type="predicted"/>
<evidence type="ECO:0000313" key="2">
    <source>
        <dbReference type="EMBL" id="KAK2110306.1"/>
    </source>
</evidence>
<accession>A0ABQ9VLP8</accession>
<dbReference type="Proteomes" id="UP001266305">
    <property type="component" value="Unassembled WGS sequence"/>
</dbReference>
<feature type="region of interest" description="Disordered" evidence="1">
    <location>
        <begin position="223"/>
        <end position="244"/>
    </location>
</feature>
<reference evidence="2 3" key="1">
    <citation type="submission" date="2023-05" db="EMBL/GenBank/DDBJ databases">
        <title>B98-5 Cell Line De Novo Hybrid Assembly: An Optical Mapping Approach.</title>
        <authorList>
            <person name="Kananen K."/>
            <person name="Auerbach J.A."/>
            <person name="Kautto E."/>
            <person name="Blachly J.S."/>
        </authorList>
    </citation>
    <scope>NUCLEOTIDE SEQUENCE [LARGE SCALE GENOMIC DNA]</scope>
    <source>
        <strain evidence="2">B95-8</strain>
        <tissue evidence="2">Cell line</tissue>
    </source>
</reference>
<feature type="region of interest" description="Disordered" evidence="1">
    <location>
        <begin position="1"/>
        <end position="22"/>
    </location>
</feature>
<gene>
    <name evidence="2" type="ORF">P7K49_010052</name>
</gene>
<evidence type="ECO:0000313" key="3">
    <source>
        <dbReference type="Proteomes" id="UP001266305"/>
    </source>
</evidence>
<comment type="caution">
    <text evidence="2">The sequence shown here is derived from an EMBL/GenBank/DDBJ whole genome shotgun (WGS) entry which is preliminary data.</text>
</comment>